<evidence type="ECO:0000313" key="1">
    <source>
        <dbReference type="EMBL" id="EGO30388.1"/>
    </source>
</evidence>
<protein>
    <submittedName>
        <fullName evidence="1">Uncharacterized protein</fullName>
    </submittedName>
</protein>
<dbReference type="GeneID" id="18813859"/>
<reference evidence="1" key="1">
    <citation type="submission" date="2011-04" db="EMBL/GenBank/DDBJ databases">
        <title>Evolution of plant cell wall degrading machinery underlies the functional diversity of forest fungi.</title>
        <authorList>
            <consortium name="US DOE Joint Genome Institute (JGI-PGF)"/>
            <person name="Eastwood D.C."/>
            <person name="Floudas D."/>
            <person name="Binder M."/>
            <person name="Majcherczyk A."/>
            <person name="Schneider P."/>
            <person name="Aerts A."/>
            <person name="Asiegbu F.O."/>
            <person name="Baker S.E."/>
            <person name="Barry K."/>
            <person name="Bendiksby M."/>
            <person name="Blumentritt M."/>
            <person name="Coutinho P.M."/>
            <person name="Cullen D."/>
            <person name="Cullen D."/>
            <person name="Gathman A."/>
            <person name="Goodell B."/>
            <person name="Henrissat B."/>
            <person name="Ihrmark K."/>
            <person name="Kauserud H."/>
            <person name="Kohler A."/>
            <person name="LaButti K."/>
            <person name="Lapidus A."/>
            <person name="Lavin J.L."/>
            <person name="Lee Y.-H."/>
            <person name="Lindquist E."/>
            <person name="Lilly W."/>
            <person name="Lucas S."/>
            <person name="Morin E."/>
            <person name="Murat C."/>
            <person name="Oguiza J.A."/>
            <person name="Park J."/>
            <person name="Pisabarro A.G."/>
            <person name="Riley R."/>
            <person name="Rosling A."/>
            <person name="Salamov A."/>
            <person name="Schmidt O."/>
            <person name="Schmutz J."/>
            <person name="Skrede I."/>
            <person name="Stenlid J."/>
            <person name="Wiebenga A."/>
            <person name="Xie X."/>
            <person name="Kues U."/>
            <person name="Hibbett D.S."/>
            <person name="Hoffmeister D."/>
            <person name="Hogberg N."/>
            <person name="Martin F."/>
            <person name="Grigoriev I.V."/>
            <person name="Watkinson S.C."/>
        </authorList>
    </citation>
    <scope>NUCLEOTIDE SEQUENCE</scope>
    <source>
        <strain evidence="1">S7.9</strain>
    </source>
</reference>
<dbReference type="AlphaFoldDB" id="F8NE59"/>
<gene>
    <name evidence="1" type="ORF">SERLADRAFT_431923</name>
</gene>
<name>F8NE59_SERL9</name>
<dbReference type="Proteomes" id="UP000008064">
    <property type="component" value="Unassembled WGS sequence"/>
</dbReference>
<dbReference type="KEGG" id="sla:SERLADRAFT_431923"/>
<dbReference type="EMBL" id="GL945428">
    <property type="protein sequence ID" value="EGO30388.1"/>
    <property type="molecule type" value="Genomic_DNA"/>
</dbReference>
<accession>F8NE59</accession>
<dbReference type="OrthoDB" id="3015916at2759"/>
<dbReference type="HOGENOM" id="CLU_2172623_0_0_1"/>
<organism>
    <name type="scientific">Serpula lacrymans var. lacrymans (strain S7.9)</name>
    <name type="common">Dry rot fungus</name>
    <dbReference type="NCBI Taxonomy" id="578457"/>
    <lineage>
        <taxon>Eukaryota</taxon>
        <taxon>Fungi</taxon>
        <taxon>Dikarya</taxon>
        <taxon>Basidiomycota</taxon>
        <taxon>Agaricomycotina</taxon>
        <taxon>Agaricomycetes</taxon>
        <taxon>Agaricomycetidae</taxon>
        <taxon>Boletales</taxon>
        <taxon>Coniophorineae</taxon>
        <taxon>Serpulaceae</taxon>
        <taxon>Serpula</taxon>
    </lineage>
</organism>
<sequence>MTSSTVFNDKLIHKPGTLMGKADTLSRREDHANGIEDDNKGITLIDQSRVANVRIWQDSDLLEVFKKDISSEEKAHLDGNENYLWEDGLFHFKDNLCA</sequence>
<proteinExistence type="predicted"/>
<dbReference type="RefSeq" id="XP_007312272.1">
    <property type="nucleotide sequence ID" value="XM_007312210.1"/>
</dbReference>